<evidence type="ECO:0000259" key="1">
    <source>
        <dbReference type="PROSITE" id="PS50846"/>
    </source>
</evidence>
<accession>V5RI20</accession>
<dbReference type="GO" id="GO:0046872">
    <property type="term" value="F:metal ion binding"/>
    <property type="evidence" value="ECO:0007669"/>
    <property type="project" value="InterPro"/>
</dbReference>
<sequence length="66" mass="7582">MKEIQVTLTNIKCEGCVKKIKKLVKKEKDFVITHVDPETKVATINYDESKISLSDIKLILKKIGYM</sequence>
<dbReference type="KEGG" id="sapi:SAPIS_v1c02520"/>
<dbReference type="PATRIC" id="fig|1276258.3.peg.247"/>
<dbReference type="AlphaFoldDB" id="V5RI20"/>
<organism evidence="2 3">
    <name type="scientific">Spiroplasma apis B31</name>
    <dbReference type="NCBI Taxonomy" id="1276258"/>
    <lineage>
        <taxon>Bacteria</taxon>
        <taxon>Bacillati</taxon>
        <taxon>Mycoplasmatota</taxon>
        <taxon>Mollicutes</taxon>
        <taxon>Entomoplasmatales</taxon>
        <taxon>Spiroplasmataceae</taxon>
        <taxon>Spiroplasma</taxon>
    </lineage>
</organism>
<feature type="domain" description="HMA" evidence="1">
    <location>
        <begin position="2"/>
        <end position="66"/>
    </location>
</feature>
<dbReference type="HOGENOM" id="CLU_2829044_0_0_14"/>
<evidence type="ECO:0000313" key="2">
    <source>
        <dbReference type="EMBL" id="AHB36098.1"/>
    </source>
</evidence>
<dbReference type="RefSeq" id="WP_023789032.1">
    <property type="nucleotide sequence ID" value="NC_022998.1"/>
</dbReference>
<dbReference type="STRING" id="1276258.SAPIS_v1c02520"/>
<dbReference type="Pfam" id="PF00403">
    <property type="entry name" value="HMA"/>
    <property type="match status" value="1"/>
</dbReference>
<reference evidence="2 3" key="1">
    <citation type="journal article" date="2014" name="Genome Announc.">
        <title>Complete Genome Sequence of Spiroplasma apis B31T (ATCC 33834), a Bacterium Associated with May Disease of Honeybees (Apis mellifera).</title>
        <authorList>
            <person name="Ku C."/>
            <person name="Lo W.S."/>
            <person name="Chen L.L."/>
            <person name="Kuo C.H."/>
        </authorList>
    </citation>
    <scope>NUCLEOTIDE SEQUENCE [LARGE SCALE GENOMIC DNA]</scope>
    <source>
        <strain evidence="2">B31</strain>
    </source>
</reference>
<dbReference type="Proteomes" id="UP000018550">
    <property type="component" value="Chromosome"/>
</dbReference>
<keyword evidence="3" id="KW-1185">Reference proteome</keyword>
<proteinExistence type="predicted"/>
<dbReference type="InterPro" id="IPR006121">
    <property type="entry name" value="HMA_dom"/>
</dbReference>
<gene>
    <name evidence="2" type="ORF">SAPIS_v1c02520</name>
</gene>
<dbReference type="SUPFAM" id="SSF55008">
    <property type="entry name" value="HMA, heavy metal-associated domain"/>
    <property type="match status" value="1"/>
</dbReference>
<name>V5RI20_SPIAP</name>
<dbReference type="PROSITE" id="PS50846">
    <property type="entry name" value="HMA_2"/>
    <property type="match status" value="1"/>
</dbReference>
<dbReference type="EMBL" id="CP006682">
    <property type="protein sequence ID" value="AHB36098.1"/>
    <property type="molecule type" value="Genomic_DNA"/>
</dbReference>
<protein>
    <recommendedName>
        <fullName evidence="1">HMA domain-containing protein</fullName>
    </recommendedName>
</protein>
<dbReference type="Gene3D" id="3.30.70.100">
    <property type="match status" value="1"/>
</dbReference>
<dbReference type="InterPro" id="IPR036163">
    <property type="entry name" value="HMA_dom_sf"/>
</dbReference>
<evidence type="ECO:0000313" key="3">
    <source>
        <dbReference type="Proteomes" id="UP000018550"/>
    </source>
</evidence>